<dbReference type="RefSeq" id="WP_220806293.1">
    <property type="nucleotide sequence ID" value="NZ_BPMK01000001.1"/>
</dbReference>
<gene>
    <name evidence="5" type="ORF">NCCP691_01190</name>
</gene>
<evidence type="ECO:0000256" key="1">
    <source>
        <dbReference type="ARBA" id="ARBA00001974"/>
    </source>
</evidence>
<dbReference type="InterPro" id="IPR002938">
    <property type="entry name" value="FAD-bd"/>
</dbReference>
<dbReference type="Pfam" id="PF01494">
    <property type="entry name" value="FAD_binding_3"/>
    <property type="match status" value="1"/>
</dbReference>
<proteinExistence type="predicted"/>
<sequence>MNGSCDVLVVGAGPTGMVLALALRRSGVDVRIIDQAEHAGTASRALAVQARTLELYGQLGLSDDVIRQGHRAEGFNLWSDGRHKARFSLADIGKDLTPYSFLLIYPQDRHERLLESRLAAAGVAVERGTQLLGYSEEPDGVRARLRAADGREHVCEARYLAGCDGARSAVRREMGVDFPGGTYARVFYVADVEGHGPAMNGEIHVNFDESDFVAVFGMSGTGQARLIGTVREESEERARALRFDDVSRRAIGSLGVGVDRLNWFSTYRVHHRVAAHFRKGRAFLAGDAGHIHSPAGGQGMNTGIGDAFNLGWKLAAVLAGRAGDALLDSYEAERIGFARRLVDTTDRVFTLATAEGHVADVVRRRLVPNLMPLLSHVDAAREFLFRTISQTVLHYRSGPLAEGVAGKLHGGDRMPWAPSPQGDNFEPLKQPVWQVHVYGAAPAALSEWCASRRLPLHVFPWHPVHDAAGLLENAMYLVRPDAYIALAAREADPAGLARFFAVRALSTG</sequence>
<accession>A0ABQ4PZ54</accession>
<dbReference type="PRINTS" id="PR00420">
    <property type="entry name" value="RNGMNOXGNASE"/>
</dbReference>
<organism evidence="5 6">
    <name type="scientific">Noviherbaspirillum aridicola</name>
    <dbReference type="NCBI Taxonomy" id="2849687"/>
    <lineage>
        <taxon>Bacteria</taxon>
        <taxon>Pseudomonadati</taxon>
        <taxon>Pseudomonadota</taxon>
        <taxon>Betaproteobacteria</taxon>
        <taxon>Burkholderiales</taxon>
        <taxon>Oxalobacteraceae</taxon>
        <taxon>Noviherbaspirillum</taxon>
    </lineage>
</organism>
<protein>
    <submittedName>
        <fullName evidence="5">2-polyprenyl-6-methoxyphenol hydroxylase</fullName>
    </submittedName>
</protein>
<evidence type="ECO:0000313" key="5">
    <source>
        <dbReference type="EMBL" id="GIZ50105.1"/>
    </source>
</evidence>
<dbReference type="Proteomes" id="UP000887222">
    <property type="component" value="Unassembled WGS sequence"/>
</dbReference>
<comment type="caution">
    <text evidence="5">The sequence shown here is derived from an EMBL/GenBank/DDBJ whole genome shotgun (WGS) entry which is preliminary data.</text>
</comment>
<reference evidence="5 6" key="1">
    <citation type="journal article" date="2022" name="Int. J. Syst. Evol. Microbiol.">
        <title>Noviherbaspirillum aridicola sp. nov., isolated from an arid soil in Pakistan.</title>
        <authorList>
            <person name="Khan I.U."/>
            <person name="Saqib M."/>
            <person name="Amin A."/>
            <person name="Hussain F."/>
            <person name="Li L."/>
            <person name="Liu Y.H."/>
            <person name="Fang B.Z."/>
            <person name="Ahmed I."/>
            <person name="Li W.J."/>
        </authorList>
    </citation>
    <scope>NUCLEOTIDE SEQUENCE [LARGE SCALE GENOMIC DNA]</scope>
    <source>
        <strain evidence="5 6">NCCP-691</strain>
    </source>
</reference>
<keyword evidence="6" id="KW-1185">Reference proteome</keyword>
<dbReference type="Gene3D" id="3.50.50.60">
    <property type="entry name" value="FAD/NAD(P)-binding domain"/>
    <property type="match status" value="1"/>
</dbReference>
<dbReference type="EMBL" id="BPMK01000001">
    <property type="protein sequence ID" value="GIZ50105.1"/>
    <property type="molecule type" value="Genomic_DNA"/>
</dbReference>
<dbReference type="InterPro" id="IPR050641">
    <property type="entry name" value="RIFMO-like"/>
</dbReference>
<dbReference type="Gene3D" id="3.30.70.2450">
    <property type="match status" value="1"/>
</dbReference>
<evidence type="ECO:0000256" key="3">
    <source>
        <dbReference type="ARBA" id="ARBA00022827"/>
    </source>
</evidence>
<feature type="domain" description="FAD-binding" evidence="4">
    <location>
        <begin position="5"/>
        <end position="344"/>
    </location>
</feature>
<evidence type="ECO:0000256" key="2">
    <source>
        <dbReference type="ARBA" id="ARBA00022630"/>
    </source>
</evidence>
<keyword evidence="2" id="KW-0285">Flavoprotein</keyword>
<dbReference type="PANTHER" id="PTHR43004">
    <property type="entry name" value="TRK SYSTEM POTASSIUM UPTAKE PROTEIN"/>
    <property type="match status" value="1"/>
</dbReference>
<comment type="cofactor">
    <cofactor evidence="1">
        <name>FAD</name>
        <dbReference type="ChEBI" id="CHEBI:57692"/>
    </cofactor>
</comment>
<evidence type="ECO:0000259" key="4">
    <source>
        <dbReference type="Pfam" id="PF01494"/>
    </source>
</evidence>
<dbReference type="PANTHER" id="PTHR43004:SF19">
    <property type="entry name" value="BINDING MONOOXYGENASE, PUTATIVE (JCVI)-RELATED"/>
    <property type="match status" value="1"/>
</dbReference>
<keyword evidence="3" id="KW-0274">FAD</keyword>
<name>A0ABQ4PZ54_9BURK</name>
<dbReference type="InterPro" id="IPR036188">
    <property type="entry name" value="FAD/NAD-bd_sf"/>
</dbReference>
<evidence type="ECO:0000313" key="6">
    <source>
        <dbReference type="Proteomes" id="UP000887222"/>
    </source>
</evidence>
<dbReference type="SUPFAM" id="SSF51905">
    <property type="entry name" value="FAD/NAD(P)-binding domain"/>
    <property type="match status" value="1"/>
</dbReference>